<dbReference type="EMBL" id="FQWH01000002">
    <property type="protein sequence ID" value="SHG28116.1"/>
    <property type="molecule type" value="Genomic_DNA"/>
</dbReference>
<gene>
    <name evidence="1" type="ORF">SAMN05444388_102118</name>
</gene>
<protein>
    <submittedName>
        <fullName evidence="1">Uncharacterized protein</fullName>
    </submittedName>
</protein>
<organism evidence="1 2">
    <name type="scientific">Flavobacterium johnsoniae</name>
    <name type="common">Cytophaga johnsonae</name>
    <dbReference type="NCBI Taxonomy" id="986"/>
    <lineage>
        <taxon>Bacteria</taxon>
        <taxon>Pseudomonadati</taxon>
        <taxon>Bacteroidota</taxon>
        <taxon>Flavobacteriia</taxon>
        <taxon>Flavobacteriales</taxon>
        <taxon>Flavobacteriaceae</taxon>
        <taxon>Flavobacterium</taxon>
    </lineage>
</organism>
<sequence>MEKRMLNTDEEIMLYAVEIWGQRSQIEMAQEEATELALACRKFIRVISDENFQNLGSEIADVEIMISQLKLMFPRLEEISVEQKIKKMHRLKFRLYKHQFEGDET</sequence>
<reference evidence="1 2" key="1">
    <citation type="submission" date="2016-11" db="EMBL/GenBank/DDBJ databases">
        <authorList>
            <person name="Jaros S."/>
            <person name="Januszkiewicz K."/>
            <person name="Wedrychowicz H."/>
        </authorList>
    </citation>
    <scope>NUCLEOTIDE SEQUENCE [LARGE SCALE GENOMIC DNA]</scope>
    <source>
        <strain evidence="1 2">DSM 6792</strain>
    </source>
</reference>
<proteinExistence type="predicted"/>
<evidence type="ECO:0000313" key="2">
    <source>
        <dbReference type="Proteomes" id="UP000184112"/>
    </source>
</evidence>
<name>A0A1M5IIQ5_FLAJO</name>
<dbReference type="RefSeq" id="WP_073408424.1">
    <property type="nucleotide sequence ID" value="NZ_FQWH01000002.1"/>
</dbReference>
<evidence type="ECO:0000313" key="1">
    <source>
        <dbReference type="EMBL" id="SHG28116.1"/>
    </source>
</evidence>
<accession>A0A1M5IIQ5</accession>
<dbReference type="AlphaFoldDB" id="A0A1M5IIQ5"/>
<dbReference type="Proteomes" id="UP000184112">
    <property type="component" value="Unassembled WGS sequence"/>
</dbReference>